<evidence type="ECO:0000256" key="2">
    <source>
        <dbReference type="ARBA" id="ARBA00022801"/>
    </source>
</evidence>
<name>A0A265NE35_9BACI</name>
<dbReference type="Proteomes" id="UP000216498">
    <property type="component" value="Unassembled WGS sequence"/>
</dbReference>
<dbReference type="EMBL" id="NPMS01000001">
    <property type="protein sequence ID" value="OZU90081.1"/>
    <property type="molecule type" value="Genomic_DNA"/>
</dbReference>
<dbReference type="InterPro" id="IPR011545">
    <property type="entry name" value="DEAD/DEAH_box_helicase_dom"/>
</dbReference>
<dbReference type="GO" id="GO:0006310">
    <property type="term" value="P:DNA recombination"/>
    <property type="evidence" value="ECO:0007669"/>
    <property type="project" value="InterPro"/>
</dbReference>
<dbReference type="GO" id="GO:0016787">
    <property type="term" value="F:hydrolase activity"/>
    <property type="evidence" value="ECO:0007669"/>
    <property type="project" value="UniProtKB-KW"/>
</dbReference>
<keyword evidence="1" id="KW-0547">Nucleotide-binding</keyword>
<dbReference type="SMART" id="SM00490">
    <property type="entry name" value="HELICc"/>
    <property type="match status" value="1"/>
</dbReference>
<dbReference type="GO" id="GO:0009378">
    <property type="term" value="F:four-way junction helicase activity"/>
    <property type="evidence" value="ECO:0007669"/>
    <property type="project" value="TreeGrafter"/>
</dbReference>
<proteinExistence type="predicted"/>
<dbReference type="Pfam" id="PF00271">
    <property type="entry name" value="Helicase_C"/>
    <property type="match status" value="1"/>
</dbReference>
<dbReference type="GO" id="GO:0043590">
    <property type="term" value="C:bacterial nucleoid"/>
    <property type="evidence" value="ECO:0007669"/>
    <property type="project" value="TreeGrafter"/>
</dbReference>
<accession>A0A265NE35</accession>
<dbReference type="Gene3D" id="3.40.50.300">
    <property type="entry name" value="P-loop containing nucleotide triphosphate hydrolases"/>
    <property type="match status" value="2"/>
</dbReference>
<keyword evidence="3 7" id="KW-0347">Helicase</keyword>
<dbReference type="InterPro" id="IPR004589">
    <property type="entry name" value="DNA_helicase_ATP-dep_RecQ"/>
</dbReference>
<dbReference type="GO" id="GO:0005524">
    <property type="term" value="F:ATP binding"/>
    <property type="evidence" value="ECO:0007669"/>
    <property type="project" value="UniProtKB-KW"/>
</dbReference>
<evidence type="ECO:0000256" key="3">
    <source>
        <dbReference type="ARBA" id="ARBA00022806"/>
    </source>
</evidence>
<reference evidence="7 8" key="1">
    <citation type="submission" date="2017-08" db="EMBL/GenBank/DDBJ databases">
        <title>Virgibacillus indicus sp. nov. and Virgibacillus profoundi sp. nov, two moderately halophilic bacteria isolated from marine sediment by using the Microfluidic Streak Plate.</title>
        <authorList>
            <person name="Xu B."/>
            <person name="Hu B."/>
            <person name="Wang J."/>
            <person name="Zhu Y."/>
            <person name="Huang L."/>
            <person name="Du W."/>
            <person name="Huang Y."/>
        </authorList>
    </citation>
    <scope>NUCLEOTIDE SEQUENCE [LARGE SCALE GENOMIC DNA]</scope>
    <source>
        <strain evidence="7 8">IO3-P2-C2</strain>
    </source>
</reference>
<dbReference type="GO" id="GO:0005737">
    <property type="term" value="C:cytoplasm"/>
    <property type="evidence" value="ECO:0007669"/>
    <property type="project" value="TreeGrafter"/>
</dbReference>
<protein>
    <submittedName>
        <fullName evidence="7">ATP-dependent DNA helicase</fullName>
    </submittedName>
</protein>
<dbReference type="GO" id="GO:0006281">
    <property type="term" value="P:DNA repair"/>
    <property type="evidence" value="ECO:0007669"/>
    <property type="project" value="TreeGrafter"/>
</dbReference>
<dbReference type="GO" id="GO:0030894">
    <property type="term" value="C:replisome"/>
    <property type="evidence" value="ECO:0007669"/>
    <property type="project" value="TreeGrafter"/>
</dbReference>
<dbReference type="GO" id="GO:0043138">
    <property type="term" value="F:3'-5' DNA helicase activity"/>
    <property type="evidence" value="ECO:0007669"/>
    <property type="project" value="TreeGrafter"/>
</dbReference>
<dbReference type="CDD" id="cd17920">
    <property type="entry name" value="DEXHc_RecQ"/>
    <property type="match status" value="1"/>
</dbReference>
<dbReference type="PANTHER" id="PTHR13710:SF84">
    <property type="entry name" value="ATP-DEPENDENT DNA HELICASE RECS-RELATED"/>
    <property type="match status" value="1"/>
</dbReference>
<dbReference type="NCBIfam" id="TIGR00614">
    <property type="entry name" value="recQ_fam"/>
    <property type="match status" value="1"/>
</dbReference>
<dbReference type="PROSITE" id="PS51192">
    <property type="entry name" value="HELICASE_ATP_BIND_1"/>
    <property type="match status" value="1"/>
</dbReference>
<comment type="caution">
    <text evidence="7">The sequence shown here is derived from an EMBL/GenBank/DDBJ whole genome shotgun (WGS) entry which is preliminary data.</text>
</comment>
<evidence type="ECO:0000313" key="8">
    <source>
        <dbReference type="Proteomes" id="UP000216498"/>
    </source>
</evidence>
<dbReference type="RefSeq" id="WP_094883679.1">
    <property type="nucleotide sequence ID" value="NZ_NPMS01000001.1"/>
</dbReference>
<evidence type="ECO:0000259" key="5">
    <source>
        <dbReference type="PROSITE" id="PS51192"/>
    </source>
</evidence>
<dbReference type="InterPro" id="IPR027417">
    <property type="entry name" value="P-loop_NTPase"/>
</dbReference>
<feature type="domain" description="Helicase C-terminal" evidence="6">
    <location>
        <begin position="222"/>
        <end position="367"/>
    </location>
</feature>
<organism evidence="7 8">
    <name type="scientific">Virgibacillus indicus</name>
    <dbReference type="NCBI Taxonomy" id="2024554"/>
    <lineage>
        <taxon>Bacteria</taxon>
        <taxon>Bacillati</taxon>
        <taxon>Bacillota</taxon>
        <taxon>Bacilli</taxon>
        <taxon>Bacillales</taxon>
        <taxon>Bacillaceae</taxon>
        <taxon>Virgibacillus</taxon>
    </lineage>
</organism>
<dbReference type="SUPFAM" id="SSF52540">
    <property type="entry name" value="P-loop containing nucleoside triphosphate hydrolases"/>
    <property type="match status" value="1"/>
</dbReference>
<evidence type="ECO:0000313" key="7">
    <source>
        <dbReference type="EMBL" id="OZU90081.1"/>
    </source>
</evidence>
<dbReference type="AlphaFoldDB" id="A0A265NE35"/>
<keyword evidence="4" id="KW-0067">ATP-binding</keyword>
<feature type="domain" description="Helicase ATP-binding" evidence="5">
    <location>
        <begin position="28"/>
        <end position="195"/>
    </location>
</feature>
<evidence type="ECO:0000259" key="6">
    <source>
        <dbReference type="PROSITE" id="PS51194"/>
    </source>
</evidence>
<keyword evidence="2" id="KW-0378">Hydrolase</keyword>
<sequence>MKQHQSLEESLKTYFGYTSFRTGQKEIIKDIMNGKDILGILPTGSGKSICYQLPAKLLEGITIVVSPLISLMIDQVKQLKAANFKEVIALNSFMEPVERNIVYQNLHRYKLIYISPELLQKQELQKKLVQLNINLFVIDEAHCISQWGHEFRPDYLKLNTIIERLDNPTVLALSATAALDVQDDISKALKRPTITKHIYPMDRDNITFCVQEVSHDHEKISILHQLLSDYHVPALIYFTSRKAAENTAQLLSVKNPSKRIAFYHGGMEQIDRITIQQQFMNDQLDVVCCTSAFGMGINKSNIHLVIHYHLPPQLESYIQEVGRAGRDGASSVGLLLISPNDVYLPRSIIEKELPSPEDIGVIFQQLLNYFKSGEKLPANEASIENMFQLNEVQWRFLRNQLEEHGMIDTGKIKYDKDIWIAAYHSIGNLINERKLVKKNKLNEMVQWVFEKDCLRKNLYKGFQSTYSPAAYHCCSNCGFTFSEWSPVETKQNVKNSLSWESKLKKLLLIGEGYEAK</sequence>
<dbReference type="SMART" id="SM00487">
    <property type="entry name" value="DEXDc"/>
    <property type="match status" value="1"/>
</dbReference>
<dbReference type="Pfam" id="PF00270">
    <property type="entry name" value="DEAD"/>
    <property type="match status" value="1"/>
</dbReference>
<dbReference type="InterPro" id="IPR014001">
    <property type="entry name" value="Helicase_ATP-bd"/>
</dbReference>
<dbReference type="FunFam" id="3.40.50.300:FF:001389">
    <property type="entry name" value="ATP-dependent DNA helicase RecQ"/>
    <property type="match status" value="1"/>
</dbReference>
<evidence type="ECO:0000256" key="1">
    <source>
        <dbReference type="ARBA" id="ARBA00022741"/>
    </source>
</evidence>
<dbReference type="OrthoDB" id="9763310at2"/>
<evidence type="ECO:0000256" key="4">
    <source>
        <dbReference type="ARBA" id="ARBA00022840"/>
    </source>
</evidence>
<dbReference type="PROSITE" id="PS51194">
    <property type="entry name" value="HELICASE_CTER"/>
    <property type="match status" value="1"/>
</dbReference>
<dbReference type="InterPro" id="IPR001650">
    <property type="entry name" value="Helicase_C-like"/>
</dbReference>
<dbReference type="PANTHER" id="PTHR13710">
    <property type="entry name" value="DNA HELICASE RECQ FAMILY MEMBER"/>
    <property type="match status" value="1"/>
</dbReference>
<dbReference type="GO" id="GO:0003676">
    <property type="term" value="F:nucleic acid binding"/>
    <property type="evidence" value="ECO:0007669"/>
    <property type="project" value="InterPro"/>
</dbReference>
<keyword evidence="8" id="KW-1185">Reference proteome</keyword>
<gene>
    <name evidence="7" type="ORF">CIL03_02780</name>
</gene>